<dbReference type="PANTHER" id="PTHR42856">
    <property type="entry name" value="ACYL-COENZYME A THIOESTERASE PAAI"/>
    <property type="match status" value="1"/>
</dbReference>
<dbReference type="GeneID" id="41323506"/>
<dbReference type="InterPro" id="IPR006683">
    <property type="entry name" value="Thioestr_dom"/>
</dbReference>
<dbReference type="HOGENOM" id="CLU_089876_11_2_2"/>
<dbReference type="Proteomes" id="UP000014070">
    <property type="component" value="Chromosome"/>
</dbReference>
<sequence>MDCSSMNCGIDERLDAMNHAQFAELCGLKVVSVGKGEAVVRMSAEGKKNAMGNLHGGAIFTLADQAFALASNSYGDPQVALCSSINYIKAAKGDLEARAVIVSETRNTSVYEVRVFEGETLVAIFTGTGYRLRR</sequence>
<dbReference type="KEGG" id="mer:MMINT_11100"/>
<evidence type="ECO:0000313" key="4">
    <source>
        <dbReference type="Proteomes" id="UP000014070"/>
    </source>
</evidence>
<dbReference type="InterPro" id="IPR052723">
    <property type="entry name" value="Acyl-CoA_thioesterase_PaaI"/>
</dbReference>
<dbReference type="PANTHER" id="PTHR42856:SF1">
    <property type="entry name" value="ACYL-COENZYME A THIOESTERASE PAAI"/>
    <property type="match status" value="1"/>
</dbReference>
<evidence type="ECO:0000256" key="1">
    <source>
        <dbReference type="ARBA" id="ARBA00022801"/>
    </source>
</evidence>
<evidence type="ECO:0000259" key="2">
    <source>
        <dbReference type="Pfam" id="PF03061"/>
    </source>
</evidence>
<keyword evidence="4" id="KW-1185">Reference proteome</keyword>
<name>R9T6U7_METII</name>
<dbReference type="Pfam" id="PF03061">
    <property type="entry name" value="4HBT"/>
    <property type="match status" value="1"/>
</dbReference>
<dbReference type="InterPro" id="IPR003736">
    <property type="entry name" value="PAAI_dom"/>
</dbReference>
<evidence type="ECO:0000313" key="3">
    <source>
        <dbReference type="EMBL" id="AGN26450.1"/>
    </source>
</evidence>
<protein>
    <submittedName>
        <fullName evidence="3">Thioesterase superfamily protein</fullName>
    </submittedName>
</protein>
<reference evidence="3 4" key="1">
    <citation type="journal article" date="2013" name="Genome Announc.">
        <title>Genome sequence of 'Candidatus Methanomassiliicoccus intestinalis' Issoire-Mx1, a third thermoplasmatales-related methanogenic archaeon from human feces.</title>
        <authorList>
            <person name="Borrel G."/>
            <person name="Harris H.M."/>
            <person name="Parisot N."/>
            <person name="Gaci N."/>
            <person name="Tottey W."/>
            <person name="Mihajlovski A."/>
            <person name="Deane J."/>
            <person name="Gribaldo S."/>
            <person name="Bardot O."/>
            <person name="Peyretaillade E."/>
            <person name="Peyret P."/>
            <person name="O'Toole P.W."/>
            <person name="Brugere J.F."/>
        </authorList>
    </citation>
    <scope>NUCLEOTIDE SEQUENCE [LARGE SCALE GENOMIC DNA]</scope>
    <source>
        <strain evidence="3 4">Issoire-Mx1</strain>
    </source>
</reference>
<dbReference type="EMBL" id="CP005934">
    <property type="protein sequence ID" value="AGN26450.1"/>
    <property type="molecule type" value="Genomic_DNA"/>
</dbReference>
<feature type="domain" description="Thioesterase" evidence="2">
    <location>
        <begin position="51"/>
        <end position="121"/>
    </location>
</feature>
<dbReference type="OrthoDB" id="24516at2157"/>
<gene>
    <name evidence="3" type="ORF">MMINT_11100</name>
</gene>
<accession>R9T6U7</accession>
<dbReference type="AlphaFoldDB" id="R9T6U7"/>
<dbReference type="Gene3D" id="3.10.129.10">
    <property type="entry name" value="Hotdog Thioesterase"/>
    <property type="match status" value="1"/>
</dbReference>
<dbReference type="SUPFAM" id="SSF54637">
    <property type="entry name" value="Thioesterase/thiol ester dehydrase-isomerase"/>
    <property type="match status" value="1"/>
</dbReference>
<dbReference type="GO" id="GO:0016289">
    <property type="term" value="F:acyl-CoA hydrolase activity"/>
    <property type="evidence" value="ECO:0007669"/>
    <property type="project" value="TreeGrafter"/>
</dbReference>
<keyword evidence="1" id="KW-0378">Hydrolase</keyword>
<dbReference type="STRING" id="1295009.MMINT_11100"/>
<dbReference type="CDD" id="cd03443">
    <property type="entry name" value="PaaI_thioesterase"/>
    <property type="match status" value="1"/>
</dbReference>
<dbReference type="InterPro" id="IPR029069">
    <property type="entry name" value="HotDog_dom_sf"/>
</dbReference>
<dbReference type="InParanoid" id="R9T6U7"/>
<organism evidence="3 4">
    <name type="scientific">Methanomassiliicoccus intestinalis (strain Issoire-Mx1)</name>
    <dbReference type="NCBI Taxonomy" id="1295009"/>
    <lineage>
        <taxon>Archaea</taxon>
        <taxon>Methanobacteriati</taxon>
        <taxon>Thermoplasmatota</taxon>
        <taxon>Thermoplasmata</taxon>
        <taxon>Methanomassiliicoccales</taxon>
        <taxon>Methanomassiliicoccaceae</taxon>
        <taxon>Methanomassiliicoccus</taxon>
    </lineage>
</organism>
<proteinExistence type="predicted"/>
<dbReference type="NCBIfam" id="TIGR00369">
    <property type="entry name" value="unchar_dom_1"/>
    <property type="match status" value="1"/>
</dbReference>
<dbReference type="RefSeq" id="WP_020448975.1">
    <property type="nucleotide sequence ID" value="NC_021353.1"/>
</dbReference>